<dbReference type="Pfam" id="PF01197">
    <property type="entry name" value="Ribosomal_L31"/>
    <property type="match status" value="1"/>
</dbReference>
<dbReference type="SUPFAM" id="SSF143800">
    <property type="entry name" value="L28p-like"/>
    <property type="match status" value="1"/>
</dbReference>
<dbReference type="Proteomes" id="UP000018211">
    <property type="component" value="Unassembled WGS sequence"/>
</dbReference>
<dbReference type="GO" id="GO:0006412">
    <property type="term" value="P:translation"/>
    <property type="evidence" value="ECO:0007669"/>
    <property type="project" value="UniProtKB-UniRule"/>
</dbReference>
<dbReference type="AlphaFoldDB" id="A0AAV2VMU6"/>
<comment type="caution">
    <text evidence="6">The sequence shown here is derived from an EMBL/GenBank/DDBJ whole genome shotgun (WGS) entry which is preliminary data.</text>
</comment>
<dbReference type="NCBIfam" id="TIGR00105">
    <property type="entry name" value="L31"/>
    <property type="match status" value="1"/>
</dbReference>
<evidence type="ECO:0000256" key="3">
    <source>
        <dbReference type="ARBA" id="ARBA00022980"/>
    </source>
</evidence>
<evidence type="ECO:0000256" key="2">
    <source>
        <dbReference type="ARBA" id="ARBA00011838"/>
    </source>
</evidence>
<comment type="similarity">
    <text evidence="1 5">Belongs to the bacterial ribosomal protein bL31 family. Type B subfamily.</text>
</comment>
<dbReference type="PRINTS" id="PR01249">
    <property type="entry name" value="RIBOSOMALL31"/>
</dbReference>
<keyword evidence="3 5" id="KW-0689">Ribosomal protein</keyword>
<accession>A0AAV2VMU6</accession>
<dbReference type="PANTHER" id="PTHR33280:SF1">
    <property type="entry name" value="LARGE RIBOSOMAL SUBUNIT PROTEIN BL31C"/>
    <property type="match status" value="1"/>
</dbReference>
<gene>
    <name evidence="6" type="primary">rpmE</name>
    <name evidence="5" type="synonym">rpmE2</name>
    <name evidence="6" type="ORF">VIBNISOn1_1610067</name>
</gene>
<dbReference type="InterPro" id="IPR027493">
    <property type="entry name" value="Ribosomal_bL31_B"/>
</dbReference>
<dbReference type="PROSITE" id="PS01143">
    <property type="entry name" value="RIBOSOMAL_L31"/>
    <property type="match status" value="1"/>
</dbReference>
<sequence>MKPGIHPEYRTVVFHDTSVDKYFLIGSTLQTDRTIEWEDGNTYPYYTLDVSSESHPFYTGKQRVVNKEGRVANFNRRFGGMTSKKKEEASE</sequence>
<evidence type="ECO:0000256" key="1">
    <source>
        <dbReference type="ARBA" id="ARBA00008196"/>
    </source>
</evidence>
<dbReference type="GeneID" id="97542197"/>
<proteinExistence type="inferred from homology"/>
<dbReference type="GO" id="GO:0003735">
    <property type="term" value="F:structural constituent of ribosome"/>
    <property type="evidence" value="ECO:0007669"/>
    <property type="project" value="InterPro"/>
</dbReference>
<dbReference type="NCBIfam" id="NF002462">
    <property type="entry name" value="PRK01678.1"/>
    <property type="match status" value="1"/>
</dbReference>
<evidence type="ECO:0000256" key="4">
    <source>
        <dbReference type="ARBA" id="ARBA00023274"/>
    </source>
</evidence>
<dbReference type="HAMAP" id="MF_00502">
    <property type="entry name" value="Ribosomal_bL31_2"/>
    <property type="match status" value="1"/>
</dbReference>
<evidence type="ECO:0000313" key="6">
    <source>
        <dbReference type="EMBL" id="CCO45944.1"/>
    </source>
</evidence>
<dbReference type="GO" id="GO:0005840">
    <property type="term" value="C:ribosome"/>
    <property type="evidence" value="ECO:0007669"/>
    <property type="project" value="UniProtKB-KW"/>
</dbReference>
<dbReference type="InterPro" id="IPR034704">
    <property type="entry name" value="Ribosomal_bL28/bL31-like_sf"/>
</dbReference>
<reference evidence="6 7" key="1">
    <citation type="journal article" date="2013" name="ISME J.">
        <title>Comparative genomics of pathogenic lineages of Vibrio nigripulchritudo identifies virulence-associated traits.</title>
        <authorList>
            <person name="Goudenege D."/>
            <person name="Labreuche Y."/>
            <person name="Krin E."/>
            <person name="Ansquer D."/>
            <person name="Mangenot S."/>
            <person name="Calteau A."/>
            <person name="Medigue C."/>
            <person name="Mazel D."/>
            <person name="Polz M.F."/>
            <person name="Le Roux F."/>
        </authorList>
    </citation>
    <scope>NUCLEOTIDE SEQUENCE [LARGE SCALE GENOMIC DNA]</scope>
    <source>
        <strain evidence="6 7">SOn1</strain>
    </source>
</reference>
<dbReference type="Gene3D" id="4.10.830.30">
    <property type="entry name" value="Ribosomal protein L31"/>
    <property type="match status" value="1"/>
</dbReference>
<comment type="subunit">
    <text evidence="2 5">Part of the 50S ribosomal subunit.</text>
</comment>
<name>A0AAV2VMU6_9VIBR</name>
<dbReference type="PANTHER" id="PTHR33280">
    <property type="entry name" value="50S RIBOSOMAL PROTEIN L31, CHLOROPLASTIC"/>
    <property type="match status" value="1"/>
</dbReference>
<evidence type="ECO:0000313" key="7">
    <source>
        <dbReference type="Proteomes" id="UP000018211"/>
    </source>
</evidence>
<protein>
    <recommendedName>
        <fullName evidence="5">Large ribosomal subunit protein bL31B</fullName>
    </recommendedName>
</protein>
<dbReference type="EMBL" id="CAOF01000070">
    <property type="protein sequence ID" value="CCO45944.1"/>
    <property type="molecule type" value="Genomic_DNA"/>
</dbReference>
<organism evidence="6 7">
    <name type="scientific">Vibrio nigripulchritudo SOn1</name>
    <dbReference type="NCBI Taxonomy" id="1238450"/>
    <lineage>
        <taxon>Bacteria</taxon>
        <taxon>Pseudomonadati</taxon>
        <taxon>Pseudomonadota</taxon>
        <taxon>Gammaproteobacteria</taxon>
        <taxon>Vibrionales</taxon>
        <taxon>Vibrionaceae</taxon>
        <taxon>Vibrio</taxon>
    </lineage>
</organism>
<dbReference type="GO" id="GO:1990904">
    <property type="term" value="C:ribonucleoprotein complex"/>
    <property type="evidence" value="ECO:0007669"/>
    <property type="project" value="UniProtKB-KW"/>
</dbReference>
<keyword evidence="4 5" id="KW-0687">Ribonucleoprotein</keyword>
<dbReference type="InterPro" id="IPR002150">
    <property type="entry name" value="Ribosomal_bL31"/>
</dbReference>
<dbReference type="RefSeq" id="WP_004401615.1">
    <property type="nucleotide sequence ID" value="NZ_LK391965.1"/>
</dbReference>
<evidence type="ECO:0000256" key="5">
    <source>
        <dbReference type="HAMAP-Rule" id="MF_00502"/>
    </source>
</evidence>
<dbReference type="InterPro" id="IPR042105">
    <property type="entry name" value="Ribosomal_bL31_sf"/>
</dbReference>